<dbReference type="Proteomes" id="UP000295722">
    <property type="component" value="Unassembled WGS sequence"/>
</dbReference>
<keyword evidence="4 6" id="KW-1133">Transmembrane helix</keyword>
<feature type="transmembrane region" description="Helical" evidence="6">
    <location>
        <begin position="12"/>
        <end position="29"/>
    </location>
</feature>
<dbReference type="InterPro" id="IPR036259">
    <property type="entry name" value="MFS_trans_sf"/>
</dbReference>
<keyword evidence="2" id="KW-1003">Cell membrane</keyword>
<evidence type="ECO:0000256" key="2">
    <source>
        <dbReference type="ARBA" id="ARBA00022475"/>
    </source>
</evidence>
<dbReference type="Pfam" id="PF07690">
    <property type="entry name" value="MFS_1"/>
    <property type="match status" value="1"/>
</dbReference>
<evidence type="ECO:0000259" key="7">
    <source>
        <dbReference type="PROSITE" id="PS50850"/>
    </source>
</evidence>
<dbReference type="PANTHER" id="PTHR11662">
    <property type="entry name" value="SOLUTE CARRIER FAMILY 17"/>
    <property type="match status" value="1"/>
</dbReference>
<feature type="transmembrane region" description="Helical" evidence="6">
    <location>
        <begin position="173"/>
        <end position="195"/>
    </location>
</feature>
<keyword evidence="3 6" id="KW-0812">Transmembrane</keyword>
<dbReference type="SUPFAM" id="SSF103473">
    <property type="entry name" value="MFS general substrate transporter"/>
    <property type="match status" value="1"/>
</dbReference>
<dbReference type="InterPro" id="IPR011701">
    <property type="entry name" value="MFS"/>
</dbReference>
<comment type="caution">
    <text evidence="8">The sequence shown here is derived from an EMBL/GenBank/DDBJ whole genome shotgun (WGS) entry which is preliminary data.</text>
</comment>
<feature type="transmembrane region" description="Helical" evidence="6">
    <location>
        <begin position="49"/>
        <end position="68"/>
    </location>
</feature>
<dbReference type="PROSITE" id="PS50850">
    <property type="entry name" value="MFS"/>
    <property type="match status" value="1"/>
</dbReference>
<dbReference type="InterPro" id="IPR000849">
    <property type="entry name" value="Sugar_P_transporter"/>
</dbReference>
<protein>
    <submittedName>
        <fullName evidence="8">MFS transporter</fullName>
    </submittedName>
</protein>
<dbReference type="Gene3D" id="1.20.1250.20">
    <property type="entry name" value="MFS general substrate transporter like domains"/>
    <property type="match status" value="2"/>
</dbReference>
<dbReference type="InterPro" id="IPR020846">
    <property type="entry name" value="MFS_dom"/>
</dbReference>
<feature type="transmembrane region" description="Helical" evidence="6">
    <location>
        <begin position="80"/>
        <end position="99"/>
    </location>
</feature>
<keyword evidence="9" id="KW-1185">Reference proteome</keyword>
<feature type="transmembrane region" description="Helical" evidence="6">
    <location>
        <begin position="314"/>
        <end position="338"/>
    </location>
</feature>
<feature type="transmembrane region" description="Helical" evidence="6">
    <location>
        <begin position="105"/>
        <end position="124"/>
    </location>
</feature>
<evidence type="ECO:0000256" key="3">
    <source>
        <dbReference type="ARBA" id="ARBA00022692"/>
    </source>
</evidence>
<evidence type="ECO:0000256" key="5">
    <source>
        <dbReference type="ARBA" id="ARBA00023136"/>
    </source>
</evidence>
<dbReference type="GO" id="GO:0022857">
    <property type="term" value="F:transmembrane transporter activity"/>
    <property type="evidence" value="ECO:0007669"/>
    <property type="project" value="InterPro"/>
</dbReference>
<feature type="transmembrane region" description="Helical" evidence="6">
    <location>
        <begin position="145"/>
        <end position="167"/>
    </location>
</feature>
<comment type="subcellular location">
    <subcellularLocation>
        <location evidence="1">Cell membrane</location>
        <topology evidence="1">Multi-pass membrane protein</topology>
    </subcellularLocation>
</comment>
<accession>A0A4R5MAB9</accession>
<reference evidence="8 9" key="1">
    <citation type="submission" date="2019-03" db="EMBL/GenBank/DDBJ databases">
        <title>Paraburkholderia sp. 4M-K11, isolated from subtropical forest soil.</title>
        <authorList>
            <person name="Gao Z.-H."/>
            <person name="Qiu L.-H."/>
        </authorList>
    </citation>
    <scope>NUCLEOTIDE SEQUENCE [LARGE SCALE GENOMIC DNA]</scope>
    <source>
        <strain evidence="8 9">4M-K11</strain>
    </source>
</reference>
<evidence type="ECO:0000256" key="1">
    <source>
        <dbReference type="ARBA" id="ARBA00004651"/>
    </source>
</evidence>
<feature type="transmembrane region" description="Helical" evidence="6">
    <location>
        <begin position="222"/>
        <end position="244"/>
    </location>
</feature>
<feature type="transmembrane region" description="Helical" evidence="6">
    <location>
        <begin position="380"/>
        <end position="400"/>
    </location>
</feature>
<dbReference type="GO" id="GO:0005886">
    <property type="term" value="C:plasma membrane"/>
    <property type="evidence" value="ECO:0007669"/>
    <property type="project" value="UniProtKB-SubCell"/>
</dbReference>
<keyword evidence="5 6" id="KW-0472">Membrane</keyword>
<dbReference type="RefSeq" id="WP_133195266.1">
    <property type="nucleotide sequence ID" value="NZ_JBHUCW010000006.1"/>
</dbReference>
<organism evidence="8 9">
    <name type="scientific">Paraburkholderia silviterrae</name>
    <dbReference type="NCBI Taxonomy" id="2528715"/>
    <lineage>
        <taxon>Bacteria</taxon>
        <taxon>Pseudomonadati</taxon>
        <taxon>Pseudomonadota</taxon>
        <taxon>Betaproteobacteria</taxon>
        <taxon>Burkholderiales</taxon>
        <taxon>Burkholderiaceae</taxon>
        <taxon>Paraburkholderia</taxon>
    </lineage>
</organism>
<evidence type="ECO:0000313" key="9">
    <source>
        <dbReference type="Proteomes" id="UP000295722"/>
    </source>
</evidence>
<feature type="transmembrane region" description="Helical" evidence="6">
    <location>
        <begin position="350"/>
        <end position="368"/>
    </location>
</feature>
<name>A0A4R5MAB9_9BURK</name>
<feature type="transmembrane region" description="Helical" evidence="6">
    <location>
        <begin position="289"/>
        <end position="308"/>
    </location>
</feature>
<dbReference type="PIRSF" id="PIRSF002808">
    <property type="entry name" value="Hexose_phosphate_transp"/>
    <property type="match status" value="1"/>
</dbReference>
<dbReference type="InterPro" id="IPR050382">
    <property type="entry name" value="MFS_Na/Anion_cotransporter"/>
</dbReference>
<dbReference type="OrthoDB" id="9816124at2"/>
<sequence>MTTTSTHQHSKRWLLSCLLFFLGWVMMYADRSILSPVQELVRQQFGLSNGAVGLISSVFFIVYAIAQIPSGILGDRMGRIKLITVGFVIFGIATLLTGVTGLMHLFALFLIMRAMAGLGEGLYYGPQFAKSNEITPTRYRALGAAIINSGQGVGIAVGIMASSFIAFDLKFGWPWAFIIFGALTLVVGLLIAIGIPDAKPAQAPAKLSAELRRFGALLGNRTLLGTFIMLFCGVYTFFVMVTWLPTYLHTAFNMSFGKASSISSIAFWLAVPAGMLMGYFSDRFRNRRAFVILLTPLTIVSVLVMAFAPNVPTLIVSIVLYGVFGKLSLDPVLISIVADHVPDAQRSSAYGLYNCIGMIAAILAPYATGTLVDITGSFQTAFIVSVVLLATGAVIFFFTYRPPASPLSSKDANSPVAQTTHLV</sequence>
<proteinExistence type="predicted"/>
<gene>
    <name evidence="8" type="ORF">EYW47_13105</name>
</gene>
<feature type="domain" description="Major facilitator superfamily (MFS) profile" evidence="7">
    <location>
        <begin position="16"/>
        <end position="404"/>
    </location>
</feature>
<dbReference type="EMBL" id="SMRP01000005">
    <property type="protein sequence ID" value="TDG23665.1"/>
    <property type="molecule type" value="Genomic_DNA"/>
</dbReference>
<evidence type="ECO:0000313" key="8">
    <source>
        <dbReference type="EMBL" id="TDG23665.1"/>
    </source>
</evidence>
<dbReference type="AlphaFoldDB" id="A0A4R5MAB9"/>
<dbReference type="PANTHER" id="PTHR11662:SF399">
    <property type="entry name" value="FI19708P1-RELATED"/>
    <property type="match status" value="1"/>
</dbReference>
<feature type="transmembrane region" description="Helical" evidence="6">
    <location>
        <begin position="256"/>
        <end position="277"/>
    </location>
</feature>
<evidence type="ECO:0000256" key="6">
    <source>
        <dbReference type="SAM" id="Phobius"/>
    </source>
</evidence>
<evidence type="ECO:0000256" key="4">
    <source>
        <dbReference type="ARBA" id="ARBA00022989"/>
    </source>
</evidence>